<proteinExistence type="predicted"/>
<evidence type="ECO:0000313" key="2">
    <source>
        <dbReference type="Proteomes" id="UP001474421"/>
    </source>
</evidence>
<dbReference type="Proteomes" id="UP001474421">
    <property type="component" value="Unassembled WGS sequence"/>
</dbReference>
<comment type="caution">
    <text evidence="1">The sequence shown here is derived from an EMBL/GenBank/DDBJ whole genome shotgun (WGS) entry which is preliminary data.</text>
</comment>
<protein>
    <submittedName>
        <fullName evidence="1">Uncharacterized protein</fullName>
    </submittedName>
</protein>
<gene>
    <name evidence="1" type="ORF">NXF25_014798</name>
</gene>
<organism evidence="1 2">
    <name type="scientific">Crotalus adamanteus</name>
    <name type="common">Eastern diamondback rattlesnake</name>
    <dbReference type="NCBI Taxonomy" id="8729"/>
    <lineage>
        <taxon>Eukaryota</taxon>
        <taxon>Metazoa</taxon>
        <taxon>Chordata</taxon>
        <taxon>Craniata</taxon>
        <taxon>Vertebrata</taxon>
        <taxon>Euteleostomi</taxon>
        <taxon>Lepidosauria</taxon>
        <taxon>Squamata</taxon>
        <taxon>Bifurcata</taxon>
        <taxon>Unidentata</taxon>
        <taxon>Episquamata</taxon>
        <taxon>Toxicofera</taxon>
        <taxon>Serpentes</taxon>
        <taxon>Colubroidea</taxon>
        <taxon>Viperidae</taxon>
        <taxon>Crotalinae</taxon>
        <taxon>Crotalus</taxon>
    </lineage>
</organism>
<sequence length="29" mass="3228">MGCACICSETGSRSGDPEDSYNFRERGWI</sequence>
<evidence type="ECO:0000313" key="1">
    <source>
        <dbReference type="EMBL" id="KAK9394270.1"/>
    </source>
</evidence>
<name>A0AAW1AXT2_CROAD</name>
<accession>A0AAW1AXT2</accession>
<keyword evidence="2" id="KW-1185">Reference proteome</keyword>
<dbReference type="AlphaFoldDB" id="A0AAW1AXT2"/>
<dbReference type="EMBL" id="JAOTOJ010000011">
    <property type="protein sequence ID" value="KAK9394270.1"/>
    <property type="molecule type" value="Genomic_DNA"/>
</dbReference>
<reference evidence="1 2" key="1">
    <citation type="journal article" date="2024" name="Proc. Natl. Acad. Sci. U.S.A.">
        <title>The genetic regulatory architecture and epigenomic basis for age-related changes in rattlesnake venom.</title>
        <authorList>
            <person name="Hogan M.P."/>
            <person name="Holding M.L."/>
            <person name="Nystrom G.S."/>
            <person name="Colston T.J."/>
            <person name="Bartlett D.A."/>
            <person name="Mason A.J."/>
            <person name="Ellsworth S.A."/>
            <person name="Rautsaw R.M."/>
            <person name="Lawrence K.C."/>
            <person name="Strickland J.L."/>
            <person name="He B."/>
            <person name="Fraser P."/>
            <person name="Margres M.J."/>
            <person name="Gilbert D.M."/>
            <person name="Gibbs H.L."/>
            <person name="Parkinson C.L."/>
            <person name="Rokyta D.R."/>
        </authorList>
    </citation>
    <scope>NUCLEOTIDE SEQUENCE [LARGE SCALE GENOMIC DNA]</scope>
    <source>
        <strain evidence="1">DRR0105</strain>
    </source>
</reference>